<dbReference type="Gene3D" id="1.20.58.760">
    <property type="entry name" value="Peptidase M41"/>
    <property type="match status" value="1"/>
</dbReference>
<reference evidence="2 3" key="1">
    <citation type="journal article" date="2014" name="Syst. Appl. Microbiol.">
        <title>Microsymbionts of Phaseolus vulgaris in acid and alkaline soils of Mexico.</title>
        <authorList>
            <person name="Verastegui-Valdes M.M."/>
            <person name="Zhang Y.J."/>
            <person name="Rivera-Orduna F.N."/>
            <person name="Cheng H.P."/>
            <person name="Sui X.H."/>
            <person name="Wang E.T."/>
        </authorList>
    </citation>
    <scope>NUCLEOTIDE SEQUENCE [LARGE SCALE GENOMIC DNA]</scope>
    <source>
        <strain evidence="2 3">FG01</strain>
    </source>
</reference>
<dbReference type="AlphaFoldDB" id="A0A2S3YTR8"/>
<dbReference type="Pfam" id="PF01434">
    <property type="entry name" value="Peptidase_M41"/>
    <property type="match status" value="1"/>
</dbReference>
<evidence type="ECO:0000313" key="3">
    <source>
        <dbReference type="Proteomes" id="UP000237511"/>
    </source>
</evidence>
<dbReference type="GO" id="GO:0004176">
    <property type="term" value="F:ATP-dependent peptidase activity"/>
    <property type="evidence" value="ECO:0007669"/>
    <property type="project" value="InterPro"/>
</dbReference>
<dbReference type="GO" id="GO:0005524">
    <property type="term" value="F:ATP binding"/>
    <property type="evidence" value="ECO:0007669"/>
    <property type="project" value="InterPro"/>
</dbReference>
<gene>
    <name evidence="2" type="ORF">ATY31_04590</name>
</gene>
<dbReference type="Proteomes" id="UP000237511">
    <property type="component" value="Unassembled WGS sequence"/>
</dbReference>
<proteinExistence type="predicted"/>
<accession>A0A2S3YTR8</accession>
<dbReference type="InterPro" id="IPR037219">
    <property type="entry name" value="Peptidase_M41-like"/>
</dbReference>
<dbReference type="InterPro" id="IPR000642">
    <property type="entry name" value="Peptidase_M41"/>
</dbReference>
<evidence type="ECO:0000313" key="2">
    <source>
        <dbReference type="EMBL" id="POH35031.1"/>
    </source>
</evidence>
<dbReference type="EMBL" id="LODU01000006">
    <property type="protein sequence ID" value="POH35031.1"/>
    <property type="molecule type" value="Genomic_DNA"/>
</dbReference>
<sequence length="161" mass="17692">MHKSQKDCRAEIEKIIRNARRTARRRRGAITRADLILHLPLMADIPPRILRANAVHEIGHAVVGAVLGMELVKVAIVGRIRIDENLQYVGHARFRRDPWIRRTKQHYLDLIAMSLAGMAAEQVFLGGHDDGAAGNAGSGPFEATKTAMALEPFGMGTKLAA</sequence>
<name>A0A2S3YTR8_9HYPH</name>
<dbReference type="GO" id="GO:0004222">
    <property type="term" value="F:metalloendopeptidase activity"/>
    <property type="evidence" value="ECO:0007669"/>
    <property type="project" value="InterPro"/>
</dbReference>
<protein>
    <recommendedName>
        <fullName evidence="1">Peptidase M41 domain-containing protein</fullName>
    </recommendedName>
</protein>
<dbReference type="SUPFAM" id="SSF140990">
    <property type="entry name" value="FtsH protease domain-like"/>
    <property type="match status" value="1"/>
</dbReference>
<evidence type="ECO:0000259" key="1">
    <source>
        <dbReference type="Pfam" id="PF01434"/>
    </source>
</evidence>
<organism evidence="2 3">
    <name type="scientific">Sinorhizobium americanum</name>
    <dbReference type="NCBI Taxonomy" id="194963"/>
    <lineage>
        <taxon>Bacteria</taxon>
        <taxon>Pseudomonadati</taxon>
        <taxon>Pseudomonadota</taxon>
        <taxon>Alphaproteobacteria</taxon>
        <taxon>Hyphomicrobiales</taxon>
        <taxon>Rhizobiaceae</taxon>
        <taxon>Sinorhizobium/Ensifer group</taxon>
        <taxon>Sinorhizobium</taxon>
    </lineage>
</organism>
<feature type="domain" description="Peptidase M41" evidence="1">
    <location>
        <begin position="53"/>
        <end position="159"/>
    </location>
</feature>
<comment type="caution">
    <text evidence="2">The sequence shown here is derived from an EMBL/GenBank/DDBJ whole genome shotgun (WGS) entry which is preliminary data.</text>
</comment>
<dbReference type="GO" id="GO:0006508">
    <property type="term" value="P:proteolysis"/>
    <property type="evidence" value="ECO:0007669"/>
    <property type="project" value="InterPro"/>
</dbReference>